<protein>
    <submittedName>
        <fullName evidence="3">NAD(P)/FAD-dependent oxidoreductase</fullName>
    </submittedName>
</protein>
<dbReference type="Pfam" id="PF07992">
    <property type="entry name" value="Pyr_redox_2"/>
    <property type="match status" value="1"/>
</dbReference>
<dbReference type="Gene3D" id="3.50.50.60">
    <property type="entry name" value="FAD/NAD(P)-binding domain"/>
    <property type="match status" value="1"/>
</dbReference>
<keyword evidence="4" id="KW-1185">Reference proteome</keyword>
<dbReference type="PANTHER" id="PTHR43539:SF68">
    <property type="entry name" value="FLAVIN-BINDING MONOOXYGENASE-LIKE PROTEIN (AFU_ORTHOLOGUE AFUA_4G09220)"/>
    <property type="match status" value="1"/>
</dbReference>
<accession>A0A853G4P3</accession>
<name>A0A853G4P3_9BURK</name>
<dbReference type="EMBL" id="JACCEM010000005">
    <property type="protein sequence ID" value="NYT49691.1"/>
    <property type="molecule type" value="Genomic_DNA"/>
</dbReference>
<proteinExistence type="predicted"/>
<keyword evidence="1" id="KW-0560">Oxidoreductase</keyword>
<comment type="caution">
    <text evidence="3">The sequence shown here is derived from an EMBL/GenBank/DDBJ whole genome shotgun (WGS) entry which is preliminary data.</text>
</comment>
<organism evidence="3 4">
    <name type="scientific">Parapusillimonas granuli</name>
    <dbReference type="NCBI Taxonomy" id="380911"/>
    <lineage>
        <taxon>Bacteria</taxon>
        <taxon>Pseudomonadati</taxon>
        <taxon>Pseudomonadota</taxon>
        <taxon>Betaproteobacteria</taxon>
        <taxon>Burkholderiales</taxon>
        <taxon>Alcaligenaceae</taxon>
        <taxon>Parapusillimonas</taxon>
    </lineage>
</organism>
<feature type="domain" description="FAD/NAD(P)-binding" evidence="2">
    <location>
        <begin position="187"/>
        <end position="392"/>
    </location>
</feature>
<dbReference type="SUPFAM" id="SSF51905">
    <property type="entry name" value="FAD/NAD(P)-binding domain"/>
    <property type="match status" value="2"/>
</dbReference>
<dbReference type="InterPro" id="IPR036188">
    <property type="entry name" value="FAD/NAD-bd_sf"/>
</dbReference>
<dbReference type="GO" id="GO:0004497">
    <property type="term" value="F:monooxygenase activity"/>
    <property type="evidence" value="ECO:0007669"/>
    <property type="project" value="TreeGrafter"/>
</dbReference>
<evidence type="ECO:0000259" key="2">
    <source>
        <dbReference type="Pfam" id="PF07992"/>
    </source>
</evidence>
<dbReference type="GO" id="GO:0050660">
    <property type="term" value="F:flavin adenine dinucleotide binding"/>
    <property type="evidence" value="ECO:0007669"/>
    <property type="project" value="TreeGrafter"/>
</dbReference>
<dbReference type="PRINTS" id="PR00411">
    <property type="entry name" value="PNDRDTASEI"/>
</dbReference>
<dbReference type="AlphaFoldDB" id="A0A853G4P3"/>
<evidence type="ECO:0000313" key="3">
    <source>
        <dbReference type="EMBL" id="NYT49691.1"/>
    </source>
</evidence>
<evidence type="ECO:0000256" key="1">
    <source>
        <dbReference type="ARBA" id="ARBA00023002"/>
    </source>
</evidence>
<dbReference type="RefSeq" id="WP_180155003.1">
    <property type="nucleotide sequence ID" value="NZ_JACCEM010000005.1"/>
</dbReference>
<dbReference type="Proteomes" id="UP000559809">
    <property type="component" value="Unassembled WGS sequence"/>
</dbReference>
<reference evidence="3 4" key="1">
    <citation type="submission" date="2020-07" db="EMBL/GenBank/DDBJ databases">
        <title>Taxonomic revisions and descriptions of new bacterial species based on genomic comparisons in the high-G+C-content subgroup of the family Alcaligenaceae.</title>
        <authorList>
            <person name="Szabo A."/>
            <person name="Felfoldi T."/>
        </authorList>
    </citation>
    <scope>NUCLEOTIDE SEQUENCE [LARGE SCALE GENOMIC DNA]</scope>
    <source>
        <strain evidence="3 4">LMG 24012</strain>
    </source>
</reference>
<dbReference type="InterPro" id="IPR050982">
    <property type="entry name" value="Auxin_biosynth/cation_transpt"/>
</dbReference>
<sequence>MFVDHDVERNSERPGEISERTAVNEWLWSFENALRACDRDALLSCFGDECHWRDMLAFSWDIAPHDDQQSVVGDLIKYQPRVNARNFRVADGRTPPRRVRRLGNDVIEAIFSFETDVARCNGVLRLPADGTGKAWVFSSSLTELKGHEEPILQRRPTGIAYSRNFGGANWSDLRSAEQAFVDREPVVLIIGGGQAGITLAARLRLLGVDALVIERKPRVGQVWSDRYHSLALHNQVAINHFPYIPFPPSWPKYLPKDMLAKFLEFYAWAMECNVWTNTTFIMGNYEEEKAVWNATVRLSDGTKRTLHPRHLVFANGVAGGKKMPDLPGLADFEGEVLHTDDYYSGAKYKGKRVLVVGTGTSGHDCAQDLHGHNAKVSLIQRGSTTVVSVEAAAFNNTVHYQENIPTEDADLIGTAATFQLLQRGYQLNVQKMKEHDKALHEGLRARGFKLDFGPDEAGHQMKLRSRHGGYYLNCGCSELIVNGEIGLLQWEDAKTFVKEGLLMKDGRIEKADIVVTATGYYSQEQVVKQLLGEEIAWKVGPIWGLAENGELRNMFGPTPQRGLWFLGGGLSQNRVYSHYLAIQIKARELGLVE</sequence>
<evidence type="ECO:0000313" key="4">
    <source>
        <dbReference type="Proteomes" id="UP000559809"/>
    </source>
</evidence>
<gene>
    <name evidence="3" type="ORF">H0A72_10280</name>
</gene>
<dbReference type="PANTHER" id="PTHR43539">
    <property type="entry name" value="FLAVIN-BINDING MONOOXYGENASE-LIKE PROTEIN (AFU_ORTHOLOGUE AFUA_4G09220)"/>
    <property type="match status" value="1"/>
</dbReference>
<dbReference type="InterPro" id="IPR023753">
    <property type="entry name" value="FAD/NAD-binding_dom"/>
</dbReference>